<dbReference type="SMART" id="SM00355">
    <property type="entry name" value="ZnF_C2H2"/>
    <property type="match status" value="1"/>
</dbReference>
<feature type="region of interest" description="Disordered" evidence="11">
    <location>
        <begin position="89"/>
        <end position="137"/>
    </location>
</feature>
<accession>A0A811UMN1</accession>
<dbReference type="InterPro" id="IPR051565">
    <property type="entry name" value="Sal_C2H2-zinc-finger"/>
</dbReference>
<dbReference type="GO" id="GO:0005634">
    <property type="term" value="C:nucleus"/>
    <property type="evidence" value="ECO:0007669"/>
    <property type="project" value="UniProtKB-SubCell"/>
</dbReference>
<keyword evidence="5" id="KW-0862">Zinc</keyword>
<evidence type="ECO:0000259" key="12">
    <source>
        <dbReference type="PROSITE" id="PS50157"/>
    </source>
</evidence>
<dbReference type="Proteomes" id="UP000606786">
    <property type="component" value="Unassembled WGS sequence"/>
</dbReference>
<comment type="similarity">
    <text evidence="9">Belongs to the sal C2H2-type zinc-finger protein family.</text>
</comment>
<keyword evidence="2" id="KW-0479">Metal-binding</keyword>
<keyword evidence="8" id="KW-0539">Nucleus</keyword>
<evidence type="ECO:0000256" key="9">
    <source>
        <dbReference type="ARBA" id="ARBA00038474"/>
    </source>
</evidence>
<feature type="compositionally biased region" description="Polar residues" evidence="11">
    <location>
        <begin position="186"/>
        <end position="203"/>
    </location>
</feature>
<organism evidence="13 14">
    <name type="scientific">Ceratitis capitata</name>
    <name type="common">Mediterranean fruit fly</name>
    <name type="synonym">Tephritis capitata</name>
    <dbReference type="NCBI Taxonomy" id="7213"/>
    <lineage>
        <taxon>Eukaryota</taxon>
        <taxon>Metazoa</taxon>
        <taxon>Ecdysozoa</taxon>
        <taxon>Arthropoda</taxon>
        <taxon>Hexapoda</taxon>
        <taxon>Insecta</taxon>
        <taxon>Pterygota</taxon>
        <taxon>Neoptera</taxon>
        <taxon>Endopterygota</taxon>
        <taxon>Diptera</taxon>
        <taxon>Brachycera</taxon>
        <taxon>Muscomorpha</taxon>
        <taxon>Tephritoidea</taxon>
        <taxon>Tephritidae</taxon>
        <taxon>Ceratitis</taxon>
        <taxon>Ceratitis</taxon>
    </lineage>
</organism>
<evidence type="ECO:0000256" key="2">
    <source>
        <dbReference type="ARBA" id="ARBA00022723"/>
    </source>
</evidence>
<dbReference type="AlphaFoldDB" id="A0A811UMN1"/>
<comment type="caution">
    <text evidence="13">The sequence shown here is derived from an EMBL/GenBank/DDBJ whole genome shotgun (WGS) entry which is preliminary data.</text>
</comment>
<gene>
    <name evidence="13" type="ORF">CCAP1982_LOCUS8538</name>
</gene>
<feature type="compositionally biased region" description="Low complexity" evidence="11">
    <location>
        <begin position="166"/>
        <end position="185"/>
    </location>
</feature>
<comment type="subcellular location">
    <subcellularLocation>
        <location evidence="1">Nucleus</location>
    </subcellularLocation>
</comment>
<evidence type="ECO:0000256" key="5">
    <source>
        <dbReference type="ARBA" id="ARBA00022833"/>
    </source>
</evidence>
<feature type="compositionally biased region" description="Low complexity" evidence="11">
    <location>
        <begin position="299"/>
        <end position="316"/>
    </location>
</feature>
<evidence type="ECO:0000256" key="8">
    <source>
        <dbReference type="ARBA" id="ARBA00023242"/>
    </source>
</evidence>
<reference evidence="13" key="1">
    <citation type="submission" date="2020-11" db="EMBL/GenBank/DDBJ databases">
        <authorList>
            <person name="Whitehead M."/>
        </authorList>
    </citation>
    <scope>NUCLEOTIDE SEQUENCE</scope>
    <source>
        <strain evidence="13">EGII</strain>
    </source>
</reference>
<evidence type="ECO:0000256" key="7">
    <source>
        <dbReference type="ARBA" id="ARBA00023163"/>
    </source>
</evidence>
<dbReference type="GO" id="GO:0000978">
    <property type="term" value="F:RNA polymerase II cis-regulatory region sequence-specific DNA binding"/>
    <property type="evidence" value="ECO:0007669"/>
    <property type="project" value="TreeGrafter"/>
</dbReference>
<evidence type="ECO:0000256" key="10">
    <source>
        <dbReference type="PROSITE-ProRule" id="PRU00042"/>
    </source>
</evidence>
<dbReference type="InterPro" id="IPR036236">
    <property type="entry name" value="Znf_C2H2_sf"/>
</dbReference>
<keyword evidence="3" id="KW-0677">Repeat</keyword>
<keyword evidence="6" id="KW-0805">Transcription regulation</keyword>
<feature type="compositionally biased region" description="Basic residues" evidence="11">
    <location>
        <begin position="397"/>
        <end position="408"/>
    </location>
</feature>
<dbReference type="PROSITE" id="PS50157">
    <property type="entry name" value="ZINC_FINGER_C2H2_2"/>
    <property type="match status" value="1"/>
</dbReference>
<dbReference type="PANTHER" id="PTHR23233:SF87">
    <property type="entry name" value="HOMEOTIC PROTEIN SPALT-MAJOR"/>
    <property type="match status" value="1"/>
</dbReference>
<dbReference type="InterPro" id="IPR013087">
    <property type="entry name" value="Znf_C2H2_type"/>
</dbReference>
<evidence type="ECO:0000313" key="14">
    <source>
        <dbReference type="Proteomes" id="UP000606786"/>
    </source>
</evidence>
<feature type="region of interest" description="Disordered" evidence="11">
    <location>
        <begin position="328"/>
        <end position="408"/>
    </location>
</feature>
<dbReference type="PROSITE" id="PS00028">
    <property type="entry name" value="ZINC_FINGER_C2H2_1"/>
    <property type="match status" value="1"/>
</dbReference>
<evidence type="ECO:0000256" key="3">
    <source>
        <dbReference type="ARBA" id="ARBA00022737"/>
    </source>
</evidence>
<feature type="compositionally biased region" description="Low complexity" evidence="11">
    <location>
        <begin position="341"/>
        <end position="360"/>
    </location>
</feature>
<evidence type="ECO:0000256" key="4">
    <source>
        <dbReference type="ARBA" id="ARBA00022771"/>
    </source>
</evidence>
<dbReference type="Gene3D" id="3.30.160.60">
    <property type="entry name" value="Classic Zinc Finger"/>
    <property type="match status" value="1"/>
</dbReference>
<dbReference type="OrthoDB" id="8749569at2759"/>
<dbReference type="EMBL" id="CAJHJT010000012">
    <property type="protein sequence ID" value="CAD7000034.1"/>
    <property type="molecule type" value="Genomic_DNA"/>
</dbReference>
<feature type="compositionally biased region" description="Low complexity" evidence="11">
    <location>
        <begin position="375"/>
        <end position="393"/>
    </location>
</feature>
<name>A0A811UMN1_CERCA</name>
<evidence type="ECO:0000256" key="11">
    <source>
        <dbReference type="SAM" id="MobiDB-lite"/>
    </source>
</evidence>
<dbReference type="PANTHER" id="PTHR23233">
    <property type="entry name" value="SAL-LIKE PROTEIN"/>
    <property type="match status" value="1"/>
</dbReference>
<evidence type="ECO:0000313" key="13">
    <source>
        <dbReference type="EMBL" id="CAD7000034.1"/>
    </source>
</evidence>
<feature type="compositionally biased region" description="Low complexity" evidence="11">
    <location>
        <begin position="221"/>
        <end position="236"/>
    </location>
</feature>
<evidence type="ECO:0000256" key="6">
    <source>
        <dbReference type="ARBA" id="ARBA00023015"/>
    </source>
</evidence>
<feature type="region of interest" description="Disordered" evidence="11">
    <location>
        <begin position="299"/>
        <end position="318"/>
    </location>
</feature>
<dbReference type="GO" id="GO:0000981">
    <property type="term" value="F:DNA-binding transcription factor activity, RNA polymerase II-specific"/>
    <property type="evidence" value="ECO:0007669"/>
    <property type="project" value="TreeGrafter"/>
</dbReference>
<sequence>MAVHKIRPPMRNFHQCPVCHKKYSNALVLQQHIRLHTGEPTDLTPEQIQAAEIRDPPPSMMPGAFMNPFAAAAFHFGAMPGAAMGHHLGPHNGTMGSESSQGDMDENIDCGDDYDDDISSEHMSSAHDLDVSDRPRSSDDFKGLLFEQKLRIDASGVVNTTPRPHSTASNANSNNSEPNSPNSAPRHSSTRASSPARSMSEASQGALDLTPRALPMQGNKSSSQSPAPTTSTAQAAGRKTPISPPRNSSANSTCAHFTACTHLSGRLLAPVLHHHLQQQHQQLMQQQAVAAAAAHAQAQAQHHHQQLQQHAVAMHAEQLRREHQIKQEHAVHQHHLRQQQHQHQQQQEQHPSAHSPHQLALPPPPPHIAHHLQQHDQAAAAAAAAAQQQQQQQSRGLCHHKGHNHQIH</sequence>
<proteinExistence type="inferred from homology"/>
<feature type="domain" description="C2H2-type" evidence="12">
    <location>
        <begin position="14"/>
        <end position="41"/>
    </location>
</feature>
<feature type="region of interest" description="Disordered" evidence="11">
    <location>
        <begin position="155"/>
        <end position="252"/>
    </location>
</feature>
<protein>
    <submittedName>
        <fullName evidence="13">(Mediterranean fruit fly) hypothetical protein</fullName>
    </submittedName>
</protein>
<keyword evidence="4 10" id="KW-0863">Zinc-finger</keyword>
<evidence type="ECO:0000256" key="1">
    <source>
        <dbReference type="ARBA" id="ARBA00004123"/>
    </source>
</evidence>
<keyword evidence="14" id="KW-1185">Reference proteome</keyword>
<feature type="compositionally biased region" description="Basic and acidic residues" evidence="11">
    <location>
        <begin position="124"/>
        <end position="137"/>
    </location>
</feature>
<dbReference type="GO" id="GO:0008270">
    <property type="term" value="F:zinc ion binding"/>
    <property type="evidence" value="ECO:0007669"/>
    <property type="project" value="UniProtKB-KW"/>
</dbReference>
<dbReference type="SUPFAM" id="SSF57667">
    <property type="entry name" value="beta-beta-alpha zinc fingers"/>
    <property type="match status" value="1"/>
</dbReference>
<keyword evidence="7" id="KW-0804">Transcription</keyword>
<feature type="compositionally biased region" description="Acidic residues" evidence="11">
    <location>
        <begin position="103"/>
        <end position="118"/>
    </location>
</feature>